<keyword evidence="10" id="KW-1185">Reference proteome</keyword>
<evidence type="ECO:0000256" key="4">
    <source>
        <dbReference type="ARBA" id="ARBA00022989"/>
    </source>
</evidence>
<evidence type="ECO:0000256" key="2">
    <source>
        <dbReference type="ARBA" id="ARBA00022475"/>
    </source>
</evidence>
<evidence type="ECO:0000256" key="6">
    <source>
        <dbReference type="SAM" id="MobiDB-lite"/>
    </source>
</evidence>
<feature type="compositionally biased region" description="Gly residues" evidence="6">
    <location>
        <begin position="139"/>
        <end position="159"/>
    </location>
</feature>
<feature type="compositionally biased region" description="Low complexity" evidence="6">
    <location>
        <begin position="110"/>
        <end position="138"/>
    </location>
</feature>
<evidence type="ECO:0000313" key="10">
    <source>
        <dbReference type="Proteomes" id="UP000509303"/>
    </source>
</evidence>
<dbReference type="AlphaFoldDB" id="A0A7H8NB09"/>
<dbReference type="Proteomes" id="UP000509303">
    <property type="component" value="Chromosome"/>
</dbReference>
<accession>A0A7H8NB09</accession>
<feature type="transmembrane region" description="Helical" evidence="7">
    <location>
        <begin position="35"/>
        <end position="57"/>
    </location>
</feature>
<evidence type="ECO:0000256" key="5">
    <source>
        <dbReference type="ARBA" id="ARBA00023136"/>
    </source>
</evidence>
<organism evidence="9 10">
    <name type="scientific">Streptomyces buecherae</name>
    <dbReference type="NCBI Taxonomy" id="2763006"/>
    <lineage>
        <taxon>Bacteria</taxon>
        <taxon>Bacillati</taxon>
        <taxon>Actinomycetota</taxon>
        <taxon>Actinomycetes</taxon>
        <taxon>Kitasatosporales</taxon>
        <taxon>Streptomycetaceae</taxon>
        <taxon>Streptomyces</taxon>
    </lineage>
</organism>
<keyword evidence="3 7" id="KW-0812">Transmembrane</keyword>
<keyword evidence="2" id="KW-1003">Cell membrane</keyword>
<reference evidence="9 10" key="1">
    <citation type="submission" date="2020-06" db="EMBL/GenBank/DDBJ databases">
        <title>Genome mining for natural products.</title>
        <authorList>
            <person name="Zhang B."/>
            <person name="Shi J."/>
            <person name="Ge H."/>
        </authorList>
    </citation>
    <scope>NUCLEOTIDE SEQUENCE [LARGE SCALE GENOMIC DNA]</scope>
    <source>
        <strain evidence="9 10">NA00687</strain>
    </source>
</reference>
<feature type="compositionally biased region" description="Basic and acidic residues" evidence="6">
    <location>
        <begin position="97"/>
        <end position="107"/>
    </location>
</feature>
<keyword evidence="4 7" id="KW-1133">Transmembrane helix</keyword>
<dbReference type="GO" id="GO:0005886">
    <property type="term" value="C:plasma membrane"/>
    <property type="evidence" value="ECO:0007669"/>
    <property type="project" value="UniProtKB-SubCell"/>
</dbReference>
<evidence type="ECO:0000256" key="7">
    <source>
        <dbReference type="SAM" id="Phobius"/>
    </source>
</evidence>
<feature type="compositionally biased region" description="Basic and acidic residues" evidence="6">
    <location>
        <begin position="171"/>
        <end position="184"/>
    </location>
</feature>
<evidence type="ECO:0000256" key="3">
    <source>
        <dbReference type="ARBA" id="ARBA00022692"/>
    </source>
</evidence>
<sequence length="192" mass="19112">MLRYLPFLLILALWIYAFIDCLNTPENEVRKLPKVAWVIIVLLFGEVLIGPVAWLTVGRPRKAVGGAGGAGGGIAGAFGGRRGGGWVAPDDNPEFLKSLRKDPRPDDATGPGSASSPDAGPASDPDSGAGSGPTTAPGAGSGPTSGTGPASGTGSGSGADSGPASGTDPGAADRKPETDRRDDEGPQGPQRG</sequence>
<name>A0A7H8NB09_9ACTN</name>
<dbReference type="Pfam" id="PF13396">
    <property type="entry name" value="PLDc_N"/>
    <property type="match status" value="1"/>
</dbReference>
<feature type="region of interest" description="Disordered" evidence="6">
    <location>
        <begin position="84"/>
        <end position="192"/>
    </location>
</feature>
<evidence type="ECO:0000313" key="9">
    <source>
        <dbReference type="EMBL" id="QKW51655.1"/>
    </source>
</evidence>
<comment type="subcellular location">
    <subcellularLocation>
        <location evidence="1">Cell membrane</location>
        <topology evidence="1">Multi-pass membrane protein</topology>
    </subcellularLocation>
</comment>
<feature type="domain" description="Cardiolipin synthase N-terminal" evidence="8">
    <location>
        <begin position="12"/>
        <end position="59"/>
    </location>
</feature>
<keyword evidence="5 7" id="KW-0472">Membrane</keyword>
<proteinExistence type="predicted"/>
<dbReference type="InterPro" id="IPR027379">
    <property type="entry name" value="CLS_N"/>
</dbReference>
<dbReference type="EMBL" id="CP054929">
    <property type="protein sequence ID" value="QKW51655.1"/>
    <property type="molecule type" value="Genomic_DNA"/>
</dbReference>
<gene>
    <name evidence="9" type="ORF">HUT08_21410</name>
</gene>
<evidence type="ECO:0000259" key="8">
    <source>
        <dbReference type="Pfam" id="PF13396"/>
    </source>
</evidence>
<dbReference type="RefSeq" id="WP_176163372.1">
    <property type="nucleotide sequence ID" value="NZ_CP054929.1"/>
</dbReference>
<protein>
    <submittedName>
        <fullName evidence="9">PLDc N-terminal domain-containing protein</fullName>
    </submittedName>
</protein>
<evidence type="ECO:0000256" key="1">
    <source>
        <dbReference type="ARBA" id="ARBA00004651"/>
    </source>
</evidence>